<feature type="chain" id="PRO_5009535515" description="Chitin-binding type-2 domain-containing protein" evidence="2">
    <location>
        <begin position="34"/>
        <end position="1200"/>
    </location>
</feature>
<reference evidence="3 4" key="1">
    <citation type="journal article" date="2016" name="Nat. Commun.">
        <title>Thousands of microbial genomes shed light on interconnected biogeochemical processes in an aquifer system.</title>
        <authorList>
            <person name="Anantharaman K."/>
            <person name="Brown C.T."/>
            <person name="Hug L.A."/>
            <person name="Sharon I."/>
            <person name="Castelle C.J."/>
            <person name="Probst A.J."/>
            <person name="Thomas B.C."/>
            <person name="Singh A."/>
            <person name="Wilkins M.J."/>
            <person name="Karaoz U."/>
            <person name="Brodie E.L."/>
            <person name="Williams K.H."/>
            <person name="Hubbard S.S."/>
            <person name="Banfield J.F."/>
        </authorList>
    </citation>
    <scope>NUCLEOTIDE SEQUENCE [LARGE SCALE GENOMIC DNA]</scope>
</reference>
<dbReference type="EMBL" id="MGJV01000009">
    <property type="protein sequence ID" value="OGN15471.1"/>
    <property type="molecule type" value="Genomic_DNA"/>
</dbReference>
<accession>A0A1F8FR46</accession>
<protein>
    <recommendedName>
        <fullName evidence="5">Chitin-binding type-2 domain-containing protein</fullName>
    </recommendedName>
</protein>
<dbReference type="AlphaFoldDB" id="A0A1F8FR46"/>
<feature type="signal peptide" evidence="2">
    <location>
        <begin position="1"/>
        <end position="33"/>
    </location>
</feature>
<evidence type="ECO:0008006" key="5">
    <source>
        <dbReference type="Google" id="ProtNLM"/>
    </source>
</evidence>
<dbReference type="Proteomes" id="UP000176581">
    <property type="component" value="Unassembled WGS sequence"/>
</dbReference>
<gene>
    <name evidence="3" type="ORF">A3J47_02770</name>
</gene>
<feature type="region of interest" description="Disordered" evidence="1">
    <location>
        <begin position="1129"/>
        <end position="1148"/>
    </location>
</feature>
<evidence type="ECO:0000313" key="4">
    <source>
        <dbReference type="Proteomes" id="UP000176581"/>
    </source>
</evidence>
<keyword evidence="2" id="KW-0732">Signal</keyword>
<evidence type="ECO:0000256" key="2">
    <source>
        <dbReference type="SAM" id="SignalP"/>
    </source>
</evidence>
<evidence type="ECO:0000313" key="3">
    <source>
        <dbReference type="EMBL" id="OGN15471.1"/>
    </source>
</evidence>
<proteinExistence type="predicted"/>
<feature type="compositionally biased region" description="Pro residues" evidence="1">
    <location>
        <begin position="1131"/>
        <end position="1148"/>
    </location>
</feature>
<sequence>MNLTYCKNKLIASLLTAGVFLASAFLFLSPAGAAEETQIQAAIDDLSSATGQDITSKDQALELCNQEQYLDTCADIGKKYELYTPEEIGQVDDFLNEVKGKILNDIKTCVDEECLIRVANELAQKLQAKNPTLAINLNLTPKIIEQKNAVVQAAKDIGVNFRDCETMDPDTAPIELLRKCAKLAKDSRVQNYIPEEKRALAAQFEDSATLKLREALSAGKYQCGDGTLDGCGNFCLNSTGTAGIPPVCSQIASEIFGQDGVKQLEAAQQQVGQVKYYYSKKFILTLPDGSELVGEGQIRNACDKAFAIRNIEFVRACGNFAVNNGFAAQADVDKGLKLMESFTQKSQNVNFDQCVTDPASCRDFLPEDEIGQFDAGNQIFQIMREEIGFDPQQCEKGAVDEAIGMRCFEGSKRALAKMESLGLAGQSQEARFIIEDIKRHVSEGENLTQRKDEFRQVFSQQGGPGGCRSEAECFSYCSDPANGPECISFGAKQNISGFRGEESIQRFQEYNQNVQKSSDVTSNEYRAYPSDGRYPQFPGQGPYPGFQPGDVPPGQFPGFTQPGPGFSPLPGQPYYPPYPGQGPAGPSPECFAAIQSGDFVKAKAFCEVKTVVPLPSFTPLGSPISIPTCPQGQYWNGRQCQSPPTYSPGPYPTYSSGPGGWINKTWKFKDGSTQFSSILNRTDSEYTNYINTVYNSCSTKYFAGWKPGGGDQSNWQEFGIPICSDTVSTSPSPYPTYSPGISPTYSPYPTTTGGAGEMYSCFYPNATKNGTNPGYTVWCEKDYYNCHQGEPSGAAVSLDGLVLGAPSSCESGYYGQGCNNNNFCDSNETSSSCPNDCGGATYSPYPTYSPPTSSCSQSLKNLLGDGCHWMYSDSSGKGIYCDGPMLKSAKEGDTATTAGCSGGGTTYSPYPSPSVGSCPSGYHFHGDSGGYCMNDQENYGGTCYDSVGTNKITCPVQPSYSPYPSSSPYPSYSPGTSYTPYPICPSGQWWDTARQSCTSTATSCGAGYYWDSSSNMCKPNSTASYTPPPSCPSDQWWDYTTSSCKSSTSTYSPYPTYTPYSGYCGDNVCSSSETSTSCSSDCGSGGGTTYTPYPTTTTSTYTPPPSCSSDQYWNGSFCVANPTPYPTTEYTPPPTYSEPPPTYSEPPPPTSSLYPHYIVAHCQQLGRTWNGKTCQANGLFARFFEGSGMANALRLFYIIP</sequence>
<evidence type="ECO:0000256" key="1">
    <source>
        <dbReference type="SAM" id="MobiDB-lite"/>
    </source>
</evidence>
<comment type="caution">
    <text evidence="3">The sequence shown here is derived from an EMBL/GenBank/DDBJ whole genome shotgun (WGS) entry which is preliminary data.</text>
</comment>
<name>A0A1F8FR46_9BACT</name>
<organism evidence="3 4">
    <name type="scientific">Candidatus Yanofskybacteria bacterium RIFCSPHIGHO2_02_FULL_43_22</name>
    <dbReference type="NCBI Taxonomy" id="1802681"/>
    <lineage>
        <taxon>Bacteria</taxon>
        <taxon>Candidatus Yanofskyibacteriota</taxon>
    </lineage>
</organism>